<protein>
    <submittedName>
        <fullName evidence="1">Uncharacterized protein</fullName>
    </submittedName>
</protein>
<dbReference type="EMBL" id="FNIL01000004">
    <property type="protein sequence ID" value="SDN84371.1"/>
    <property type="molecule type" value="Genomic_DNA"/>
</dbReference>
<gene>
    <name evidence="1" type="ORF">SAMN04488053_10410</name>
</gene>
<proteinExistence type="predicted"/>
<evidence type="ECO:0000313" key="1">
    <source>
        <dbReference type="EMBL" id="SDN84371.1"/>
    </source>
</evidence>
<reference evidence="2" key="1">
    <citation type="submission" date="2016-10" db="EMBL/GenBank/DDBJ databases">
        <authorList>
            <person name="Varghese N."/>
            <person name="Submissions S."/>
        </authorList>
    </citation>
    <scope>NUCLEOTIDE SEQUENCE [LARGE SCALE GENOMIC DNA]</scope>
    <source>
        <strain evidence="2">CGMCC 1.10369</strain>
    </source>
</reference>
<keyword evidence="2" id="KW-1185">Reference proteome</keyword>
<sequence>MWKVWFKTGFKPWKLPPIPKEDVQLISDAIEERTAFIDMQDKMKGSGSIGKYVFYDAAKDVLFVFRIPITGYLNVFVHIRKRNGKFGQYEDEGFKVATITTSSIKPEENQIRYLINGWWVRYLNDLFMYLIEEQRRDTERRRTPHLQHLRRLEKKAAEQEEQLHEMF</sequence>
<evidence type="ECO:0000313" key="2">
    <source>
        <dbReference type="Proteomes" id="UP000198778"/>
    </source>
</evidence>
<dbReference type="RefSeq" id="WP_090842420.1">
    <property type="nucleotide sequence ID" value="NZ_FNIL01000004.1"/>
</dbReference>
<name>A0A1H0EPT1_9BACI</name>
<dbReference type="OrthoDB" id="2885523at2"/>
<dbReference type="Proteomes" id="UP000198778">
    <property type="component" value="Unassembled WGS sequence"/>
</dbReference>
<organism evidence="1 2">
    <name type="scientific">Alkalicoccus daliensis</name>
    <dbReference type="NCBI Taxonomy" id="745820"/>
    <lineage>
        <taxon>Bacteria</taxon>
        <taxon>Bacillati</taxon>
        <taxon>Bacillota</taxon>
        <taxon>Bacilli</taxon>
        <taxon>Bacillales</taxon>
        <taxon>Bacillaceae</taxon>
        <taxon>Alkalicoccus</taxon>
    </lineage>
</organism>
<accession>A0A1H0EPT1</accession>
<dbReference type="AlphaFoldDB" id="A0A1H0EPT1"/>